<dbReference type="PANTHER" id="PTHR43861:SF3">
    <property type="entry name" value="PUTATIVE (AFU_ORTHOLOGUE AFUA_2G14390)-RELATED"/>
    <property type="match status" value="1"/>
</dbReference>
<dbReference type="Proteomes" id="UP000830583">
    <property type="component" value="Chromosome"/>
</dbReference>
<dbReference type="InterPro" id="IPR041698">
    <property type="entry name" value="Methyltransf_25"/>
</dbReference>
<keyword evidence="4" id="KW-1185">Reference proteome</keyword>
<sequence>MMKQFWNERYAEKEFAYGKEPNQFLKENLHQLPKGKVLFVAEGEGRNAVFAAQNGYDVFAFDYSELAKAKALTLAKEQNVQLDYLVSDVMDLSFEPESFDAIVFIFAHFPAVIRKQAHQKLISFLKPNGKILFEAFEKNQLQFTSGGPKELAMLFSEEEVTDEFPSIGFDSLKTAIIDLAEGSYHQGKGAVIRFIGTKHEKNE</sequence>
<dbReference type="SUPFAM" id="SSF53335">
    <property type="entry name" value="S-adenosyl-L-methionine-dependent methyltransferases"/>
    <property type="match status" value="1"/>
</dbReference>
<evidence type="ECO:0000313" key="3">
    <source>
        <dbReference type="EMBL" id="UPQ78340.1"/>
    </source>
</evidence>
<evidence type="ECO:0000313" key="4">
    <source>
        <dbReference type="Proteomes" id="UP000830583"/>
    </source>
</evidence>
<dbReference type="InterPro" id="IPR029063">
    <property type="entry name" value="SAM-dependent_MTases_sf"/>
</dbReference>
<gene>
    <name evidence="3" type="ORF">M0M57_11995</name>
</gene>
<dbReference type="GO" id="GO:0032259">
    <property type="term" value="P:methylation"/>
    <property type="evidence" value="ECO:0007669"/>
    <property type="project" value="UniProtKB-KW"/>
</dbReference>
<dbReference type="GO" id="GO:0008168">
    <property type="term" value="F:methyltransferase activity"/>
    <property type="evidence" value="ECO:0007669"/>
    <property type="project" value="UniProtKB-KW"/>
</dbReference>
<organism evidence="3 4">
    <name type="scientific">Flavobacterium azooxidireducens</name>
    <dbReference type="NCBI Taxonomy" id="1871076"/>
    <lineage>
        <taxon>Bacteria</taxon>
        <taxon>Pseudomonadati</taxon>
        <taxon>Bacteroidota</taxon>
        <taxon>Flavobacteriia</taxon>
        <taxon>Flavobacteriales</taxon>
        <taxon>Flavobacteriaceae</taxon>
        <taxon>Flavobacterium</taxon>
    </lineage>
</organism>
<evidence type="ECO:0000259" key="2">
    <source>
        <dbReference type="Pfam" id="PF13649"/>
    </source>
</evidence>
<keyword evidence="1" id="KW-0808">Transferase</keyword>
<keyword evidence="3" id="KW-0489">Methyltransferase</keyword>
<reference evidence="3" key="1">
    <citation type="submission" date="2022-04" db="EMBL/GenBank/DDBJ databases">
        <title>Consumption of N2O by Flavobacterium azooxidireducens sp. nov. isolated from Decomposing Leaf Litter of Phragmites australis (Cav.).</title>
        <authorList>
            <person name="Behrendt U."/>
            <person name="Spanner T."/>
            <person name="Augustin J."/>
            <person name="Horn M.A."/>
            <person name="Kolb S."/>
            <person name="Ulrich A."/>
        </authorList>
    </citation>
    <scope>NUCLEOTIDE SEQUENCE</scope>
    <source>
        <strain evidence="3">IGB 4-14</strain>
    </source>
</reference>
<dbReference type="Pfam" id="PF13649">
    <property type="entry name" value="Methyltransf_25"/>
    <property type="match status" value="1"/>
</dbReference>
<dbReference type="CDD" id="cd02440">
    <property type="entry name" value="AdoMet_MTases"/>
    <property type="match status" value="1"/>
</dbReference>
<dbReference type="RefSeq" id="WP_248433267.1">
    <property type="nucleotide sequence ID" value="NZ_CP096205.1"/>
</dbReference>
<protein>
    <submittedName>
        <fullName evidence="3">Class I SAM-dependent methyltransferase</fullName>
    </submittedName>
</protein>
<proteinExistence type="predicted"/>
<dbReference type="PANTHER" id="PTHR43861">
    <property type="entry name" value="TRANS-ACONITATE 2-METHYLTRANSFERASE-RELATED"/>
    <property type="match status" value="1"/>
</dbReference>
<dbReference type="EMBL" id="CP096205">
    <property type="protein sequence ID" value="UPQ78340.1"/>
    <property type="molecule type" value="Genomic_DNA"/>
</dbReference>
<name>A0ABY4KG14_9FLAO</name>
<evidence type="ECO:0000256" key="1">
    <source>
        <dbReference type="ARBA" id="ARBA00022679"/>
    </source>
</evidence>
<accession>A0ABY4KG14</accession>
<dbReference type="Gene3D" id="3.40.50.150">
    <property type="entry name" value="Vaccinia Virus protein VP39"/>
    <property type="match status" value="1"/>
</dbReference>
<feature type="domain" description="Methyltransferase" evidence="2">
    <location>
        <begin position="37"/>
        <end position="129"/>
    </location>
</feature>